<evidence type="ECO:0000313" key="1">
    <source>
        <dbReference type="EMBL" id="GAA4457998.1"/>
    </source>
</evidence>
<dbReference type="RefSeq" id="WP_344827865.1">
    <property type="nucleotide sequence ID" value="NZ_BAABEZ010000024.1"/>
</dbReference>
<dbReference type="PROSITE" id="PS51257">
    <property type="entry name" value="PROKAR_LIPOPROTEIN"/>
    <property type="match status" value="1"/>
</dbReference>
<dbReference type="Proteomes" id="UP001501410">
    <property type="component" value="Unassembled WGS sequence"/>
</dbReference>
<protein>
    <recommendedName>
        <fullName evidence="3">Lipoprotein</fullName>
    </recommendedName>
</protein>
<name>A0ABP8MXZ2_9BACT</name>
<gene>
    <name evidence="1" type="ORF">GCM10023092_25580</name>
</gene>
<sequence length="176" mass="19161">MKLTGYSIVCIAALITICSCAKERKPEHLSVAYDPEIEDVLYPADSACRDIAAFDSLCMAHFHGDAPPAKAFTIRAIDLVSALGLPYDSNSCTFKHVRVYMGYNPEHQFKLFVVPVKGAELSPPNINAGQDYLLNSEGHGVPVQPGPTGIRTQYVLDLNTPCPSTCDMSSPLMQKQ</sequence>
<proteinExistence type="predicted"/>
<evidence type="ECO:0008006" key="3">
    <source>
        <dbReference type="Google" id="ProtNLM"/>
    </source>
</evidence>
<reference evidence="2" key="1">
    <citation type="journal article" date="2019" name="Int. J. Syst. Evol. Microbiol.">
        <title>The Global Catalogue of Microorganisms (GCM) 10K type strain sequencing project: providing services to taxonomists for standard genome sequencing and annotation.</title>
        <authorList>
            <consortium name="The Broad Institute Genomics Platform"/>
            <consortium name="The Broad Institute Genome Sequencing Center for Infectious Disease"/>
            <person name="Wu L."/>
            <person name="Ma J."/>
        </authorList>
    </citation>
    <scope>NUCLEOTIDE SEQUENCE [LARGE SCALE GENOMIC DNA]</scope>
    <source>
        <strain evidence="2">JCM 31921</strain>
    </source>
</reference>
<accession>A0ABP8MXZ2</accession>
<comment type="caution">
    <text evidence="1">The sequence shown here is derived from an EMBL/GenBank/DDBJ whole genome shotgun (WGS) entry which is preliminary data.</text>
</comment>
<keyword evidence="2" id="KW-1185">Reference proteome</keyword>
<evidence type="ECO:0000313" key="2">
    <source>
        <dbReference type="Proteomes" id="UP001501410"/>
    </source>
</evidence>
<organism evidence="1 2">
    <name type="scientific">Rurimicrobium arvi</name>
    <dbReference type="NCBI Taxonomy" id="2049916"/>
    <lineage>
        <taxon>Bacteria</taxon>
        <taxon>Pseudomonadati</taxon>
        <taxon>Bacteroidota</taxon>
        <taxon>Chitinophagia</taxon>
        <taxon>Chitinophagales</taxon>
        <taxon>Chitinophagaceae</taxon>
        <taxon>Rurimicrobium</taxon>
    </lineage>
</organism>
<dbReference type="EMBL" id="BAABEZ010000024">
    <property type="protein sequence ID" value="GAA4457998.1"/>
    <property type="molecule type" value="Genomic_DNA"/>
</dbReference>